<gene>
    <name evidence="1" type="ORF">K458DRAFT_484432</name>
</gene>
<dbReference type="Proteomes" id="UP000799291">
    <property type="component" value="Unassembled WGS sequence"/>
</dbReference>
<keyword evidence="2" id="KW-1185">Reference proteome</keyword>
<protein>
    <submittedName>
        <fullName evidence="1">Uncharacterized protein</fullName>
    </submittedName>
</protein>
<evidence type="ECO:0000313" key="1">
    <source>
        <dbReference type="EMBL" id="KAF2688331.1"/>
    </source>
</evidence>
<sequence>MAAGYWPNTARPSYSAAHGPISANVAPRFYPSGVRSRAVTTRGTPYTSTLSNRTAWDGSSTASHHLHNHTLTVPWPGRELAVRSGQLPGPQTRLPRALVHARCSPPLQPPKHYALSPSSDPAMTGCSYLAHNGSQLARSGCHIHPCPQSPWV</sequence>
<accession>A0A6G1JDM1</accession>
<dbReference type="EMBL" id="MU005573">
    <property type="protein sequence ID" value="KAF2688331.1"/>
    <property type="molecule type" value="Genomic_DNA"/>
</dbReference>
<organism evidence="1 2">
    <name type="scientific">Lentithecium fluviatile CBS 122367</name>
    <dbReference type="NCBI Taxonomy" id="1168545"/>
    <lineage>
        <taxon>Eukaryota</taxon>
        <taxon>Fungi</taxon>
        <taxon>Dikarya</taxon>
        <taxon>Ascomycota</taxon>
        <taxon>Pezizomycotina</taxon>
        <taxon>Dothideomycetes</taxon>
        <taxon>Pleosporomycetidae</taxon>
        <taxon>Pleosporales</taxon>
        <taxon>Massarineae</taxon>
        <taxon>Lentitheciaceae</taxon>
        <taxon>Lentithecium</taxon>
    </lineage>
</organism>
<reference evidence="1" key="1">
    <citation type="journal article" date="2020" name="Stud. Mycol.">
        <title>101 Dothideomycetes genomes: a test case for predicting lifestyles and emergence of pathogens.</title>
        <authorList>
            <person name="Haridas S."/>
            <person name="Albert R."/>
            <person name="Binder M."/>
            <person name="Bloem J."/>
            <person name="Labutti K."/>
            <person name="Salamov A."/>
            <person name="Andreopoulos B."/>
            <person name="Baker S."/>
            <person name="Barry K."/>
            <person name="Bills G."/>
            <person name="Bluhm B."/>
            <person name="Cannon C."/>
            <person name="Castanera R."/>
            <person name="Culley D."/>
            <person name="Daum C."/>
            <person name="Ezra D."/>
            <person name="Gonzalez J."/>
            <person name="Henrissat B."/>
            <person name="Kuo A."/>
            <person name="Liang C."/>
            <person name="Lipzen A."/>
            <person name="Lutzoni F."/>
            <person name="Magnuson J."/>
            <person name="Mondo S."/>
            <person name="Nolan M."/>
            <person name="Ohm R."/>
            <person name="Pangilinan J."/>
            <person name="Park H.-J."/>
            <person name="Ramirez L."/>
            <person name="Alfaro M."/>
            <person name="Sun H."/>
            <person name="Tritt A."/>
            <person name="Yoshinaga Y."/>
            <person name="Zwiers L.-H."/>
            <person name="Turgeon B."/>
            <person name="Goodwin S."/>
            <person name="Spatafora J."/>
            <person name="Crous P."/>
            <person name="Grigoriev I."/>
        </authorList>
    </citation>
    <scope>NUCLEOTIDE SEQUENCE</scope>
    <source>
        <strain evidence="1">CBS 122367</strain>
    </source>
</reference>
<name>A0A6G1JDM1_9PLEO</name>
<dbReference type="AlphaFoldDB" id="A0A6G1JDM1"/>
<proteinExistence type="predicted"/>
<evidence type="ECO:0000313" key="2">
    <source>
        <dbReference type="Proteomes" id="UP000799291"/>
    </source>
</evidence>